<evidence type="ECO:0000313" key="3">
    <source>
        <dbReference type="Proteomes" id="UP000301737"/>
    </source>
</evidence>
<proteinExistence type="predicted"/>
<evidence type="ECO:0000313" key="2">
    <source>
        <dbReference type="EMBL" id="GCF00578.1"/>
    </source>
</evidence>
<evidence type="ECO:0000256" key="1">
    <source>
        <dbReference type="SAM" id="MobiDB-lite"/>
    </source>
</evidence>
<feature type="region of interest" description="Disordered" evidence="1">
    <location>
        <begin position="88"/>
        <end position="112"/>
    </location>
</feature>
<accession>A0A4C2E8L8</accession>
<reference evidence="2 3" key="1">
    <citation type="submission" date="2019-01" db="EMBL/GenBank/DDBJ databases">
        <title>Draft Genome Sequencing of Zygosaccharomyces mellis Ca-7.</title>
        <authorList>
            <person name="Shiwa Y."/>
            <person name="Kanesaki Y."/>
            <person name="Ishige T."/>
            <person name="Mura K."/>
            <person name="Hori T."/>
            <person name="Tamura T."/>
        </authorList>
    </citation>
    <scope>NUCLEOTIDE SEQUENCE [LARGE SCALE GENOMIC DNA]</scope>
    <source>
        <strain evidence="2 3">Ca-7</strain>
    </source>
</reference>
<dbReference type="Proteomes" id="UP000301737">
    <property type="component" value="Unassembled WGS sequence"/>
</dbReference>
<sequence length="187" mass="21285">MARVQILLTNVDKKLFQQDWPRDLEVELFSTKFPQLKSQLSYFSPLPFLNRIVIIFTDEKSASEVYDYLTENHPSNVRVYLSESLLSQRSNSESDTERIGKSGSNGGERPILSLNTAHEGNISSPTLSPDRAGSPTLLKFDKNSEFHLYQEPLPKNQGQPLQVGTKCLWQDQRQPMSPSITLDEFTH</sequence>
<comment type="caution">
    <text evidence="2">The sequence shown here is derived from an EMBL/GenBank/DDBJ whole genome shotgun (WGS) entry which is preliminary data.</text>
</comment>
<dbReference type="AlphaFoldDB" id="A0A4C2E8L8"/>
<dbReference type="EMBL" id="BIMX01000019">
    <property type="protein sequence ID" value="GCF00578.1"/>
    <property type="molecule type" value="Genomic_DNA"/>
</dbReference>
<dbReference type="OrthoDB" id="4069757at2759"/>
<organism evidence="2 3">
    <name type="scientific">Zygosaccharomyces mellis</name>
    <dbReference type="NCBI Taxonomy" id="42258"/>
    <lineage>
        <taxon>Eukaryota</taxon>
        <taxon>Fungi</taxon>
        <taxon>Dikarya</taxon>
        <taxon>Ascomycota</taxon>
        <taxon>Saccharomycotina</taxon>
        <taxon>Saccharomycetes</taxon>
        <taxon>Saccharomycetales</taxon>
        <taxon>Saccharomycetaceae</taxon>
        <taxon>Zygosaccharomyces</taxon>
    </lineage>
</organism>
<keyword evidence="3" id="KW-1185">Reference proteome</keyword>
<protein>
    <submittedName>
        <fullName evidence="2">Uncharacterized protein</fullName>
    </submittedName>
</protein>
<gene>
    <name evidence="2" type="ORF">ZYGM_002909</name>
</gene>
<name>A0A4C2E8L8_9SACH</name>